<accession>A0A4R5NH16</accession>
<keyword evidence="4" id="KW-0804">Transcription</keyword>
<dbReference type="Proteomes" id="UP000294854">
    <property type="component" value="Unassembled WGS sequence"/>
</dbReference>
<dbReference type="GO" id="GO:0003700">
    <property type="term" value="F:DNA-binding transcription factor activity"/>
    <property type="evidence" value="ECO:0007669"/>
    <property type="project" value="InterPro"/>
</dbReference>
<evidence type="ECO:0000313" key="7">
    <source>
        <dbReference type="Proteomes" id="UP000294854"/>
    </source>
</evidence>
<dbReference type="RefSeq" id="WP_133278367.1">
    <property type="nucleotide sequence ID" value="NZ_PUFO01000088.1"/>
</dbReference>
<gene>
    <name evidence="6" type="ORF">C5L31_001986</name>
</gene>
<dbReference type="FunFam" id="1.10.10.10:FF:000001">
    <property type="entry name" value="LysR family transcriptional regulator"/>
    <property type="match status" value="1"/>
</dbReference>
<evidence type="ECO:0000256" key="3">
    <source>
        <dbReference type="ARBA" id="ARBA00023125"/>
    </source>
</evidence>
<organism evidence="6 7">
    <name type="scientific">Secundilactobacillus malefermentans</name>
    <dbReference type="NCBI Taxonomy" id="176292"/>
    <lineage>
        <taxon>Bacteria</taxon>
        <taxon>Bacillati</taxon>
        <taxon>Bacillota</taxon>
        <taxon>Bacilli</taxon>
        <taxon>Lactobacillales</taxon>
        <taxon>Lactobacillaceae</taxon>
        <taxon>Secundilactobacillus</taxon>
    </lineage>
</organism>
<comment type="caution">
    <text evidence="6">The sequence shown here is derived from an EMBL/GenBank/DDBJ whole genome shotgun (WGS) entry which is preliminary data.</text>
</comment>
<comment type="similarity">
    <text evidence="1">Belongs to the LysR transcriptional regulatory family.</text>
</comment>
<dbReference type="PROSITE" id="PS50931">
    <property type="entry name" value="HTH_LYSR"/>
    <property type="match status" value="1"/>
</dbReference>
<name>A0A4R5NH16_9LACO</name>
<dbReference type="AlphaFoldDB" id="A0A4R5NH16"/>
<dbReference type="EMBL" id="PUFO01000088">
    <property type="protein sequence ID" value="TDG73224.1"/>
    <property type="molecule type" value="Genomic_DNA"/>
</dbReference>
<dbReference type="InterPro" id="IPR005119">
    <property type="entry name" value="LysR_subst-bd"/>
</dbReference>
<dbReference type="STRING" id="1122149.FD44_GL000821"/>
<dbReference type="OrthoDB" id="9785745at2"/>
<proteinExistence type="inferred from homology"/>
<dbReference type="InterPro" id="IPR036390">
    <property type="entry name" value="WH_DNA-bd_sf"/>
</dbReference>
<evidence type="ECO:0000256" key="2">
    <source>
        <dbReference type="ARBA" id="ARBA00023015"/>
    </source>
</evidence>
<dbReference type="PANTHER" id="PTHR30346">
    <property type="entry name" value="TRANSCRIPTIONAL DUAL REGULATOR HCAR-RELATED"/>
    <property type="match status" value="1"/>
</dbReference>
<dbReference type="Pfam" id="PF00126">
    <property type="entry name" value="HTH_1"/>
    <property type="match status" value="1"/>
</dbReference>
<dbReference type="Gene3D" id="1.10.10.10">
    <property type="entry name" value="Winged helix-like DNA-binding domain superfamily/Winged helix DNA-binding domain"/>
    <property type="match status" value="1"/>
</dbReference>
<dbReference type="Gene3D" id="3.40.190.10">
    <property type="entry name" value="Periplasmic binding protein-like II"/>
    <property type="match status" value="2"/>
</dbReference>
<evidence type="ECO:0000313" key="6">
    <source>
        <dbReference type="EMBL" id="TDG73224.1"/>
    </source>
</evidence>
<evidence type="ECO:0000256" key="1">
    <source>
        <dbReference type="ARBA" id="ARBA00009437"/>
    </source>
</evidence>
<protein>
    <recommendedName>
        <fullName evidence="5">HTH lysR-type domain-containing protein</fullName>
    </recommendedName>
</protein>
<reference evidence="6 7" key="1">
    <citation type="journal article" date="2019" name="Appl. Microbiol. Biotechnol.">
        <title>Uncovering carbohydrate metabolism through a genotype-phenotype association study of 56 lactic acid bacteria genomes.</title>
        <authorList>
            <person name="Buron-Moles G."/>
            <person name="Chailyan A."/>
            <person name="Dolejs I."/>
            <person name="Forster J."/>
            <person name="Miks M.H."/>
        </authorList>
    </citation>
    <scope>NUCLEOTIDE SEQUENCE [LARGE SCALE GENOMIC DNA]</scope>
    <source>
        <strain evidence="6 7">ATCC 49373</strain>
    </source>
</reference>
<evidence type="ECO:0000259" key="5">
    <source>
        <dbReference type="PROSITE" id="PS50931"/>
    </source>
</evidence>
<keyword evidence="7" id="KW-1185">Reference proteome</keyword>
<dbReference type="SUPFAM" id="SSF53850">
    <property type="entry name" value="Periplasmic binding protein-like II"/>
    <property type="match status" value="1"/>
</dbReference>
<dbReference type="InterPro" id="IPR036388">
    <property type="entry name" value="WH-like_DNA-bd_sf"/>
</dbReference>
<dbReference type="SUPFAM" id="SSF46785">
    <property type="entry name" value="Winged helix' DNA-binding domain"/>
    <property type="match status" value="1"/>
</dbReference>
<dbReference type="InterPro" id="IPR000847">
    <property type="entry name" value="LysR_HTH_N"/>
</dbReference>
<keyword evidence="3" id="KW-0238">DNA-binding</keyword>
<keyword evidence="2" id="KW-0805">Transcription regulation</keyword>
<feature type="domain" description="HTH lysR-type" evidence="5">
    <location>
        <begin position="19"/>
        <end position="74"/>
    </location>
</feature>
<dbReference type="Pfam" id="PF03466">
    <property type="entry name" value="LysR_substrate"/>
    <property type="match status" value="1"/>
</dbReference>
<dbReference type="GO" id="GO:0032993">
    <property type="term" value="C:protein-DNA complex"/>
    <property type="evidence" value="ECO:0007669"/>
    <property type="project" value="TreeGrafter"/>
</dbReference>
<sequence>MIYSLYPLLKVVSGISLHPDTLKYFIDSAELESFSAAATKNFVSQTAISKQIHKLEQELGIKLFTIDHNSIRLTPAGSFFYSKARLLISDLSLAIDQAQQVNNSTIDTLRIGFTTNFEAIIAKEYLLPFQKQSSQVKLFPTQRTYQQSREGLLTQTLDIVFAIDYGIEHLLDDPVIKAFPVKEGDMILGMSQDNPLAQKEKISGEELAEVEVGFYNFDGSTPAPFGMIPNTRRDGYTIGKTKRFDRLEELILNVSLNNCLTFVPEGFTYPSNPNIVYRHIDNTSHSYKMCIYTNEKNNNPALKKFINTIKNSK</sequence>
<dbReference type="PANTHER" id="PTHR30346:SF0">
    <property type="entry name" value="HCA OPERON TRANSCRIPTIONAL ACTIVATOR HCAR"/>
    <property type="match status" value="1"/>
</dbReference>
<evidence type="ECO:0000256" key="4">
    <source>
        <dbReference type="ARBA" id="ARBA00023163"/>
    </source>
</evidence>
<dbReference type="CDD" id="cd05466">
    <property type="entry name" value="PBP2_LTTR_substrate"/>
    <property type="match status" value="1"/>
</dbReference>
<dbReference type="PRINTS" id="PR00039">
    <property type="entry name" value="HTHLYSR"/>
</dbReference>
<dbReference type="GO" id="GO:0003677">
    <property type="term" value="F:DNA binding"/>
    <property type="evidence" value="ECO:0007669"/>
    <property type="project" value="UniProtKB-KW"/>
</dbReference>